<evidence type="ECO:0000313" key="1">
    <source>
        <dbReference type="EMBL" id="RPF58099.1"/>
    </source>
</evidence>
<name>A0A1Q1G160_9BACL</name>
<dbReference type="EMBL" id="RKRK01000002">
    <property type="protein sequence ID" value="RPF58099.1"/>
    <property type="molecule type" value="Genomic_DNA"/>
</dbReference>
<evidence type="ECO:0000313" key="2">
    <source>
        <dbReference type="Proteomes" id="UP000277108"/>
    </source>
</evidence>
<comment type="caution">
    <text evidence="1">The sequence shown here is derived from an EMBL/GenBank/DDBJ whole genome shotgun (WGS) entry which is preliminary data.</text>
</comment>
<dbReference type="RefSeq" id="WP_077140167.1">
    <property type="nucleotide sequence ID" value="NZ_CBCSGK010000003.1"/>
</dbReference>
<protein>
    <submittedName>
        <fullName evidence="1">Uncharacterized protein DUF2759</fullName>
    </submittedName>
</protein>
<organism evidence="1 2">
    <name type="scientific">Abyssicoccus albus</name>
    <dbReference type="NCBI Taxonomy" id="1817405"/>
    <lineage>
        <taxon>Bacteria</taxon>
        <taxon>Bacillati</taxon>
        <taxon>Bacillota</taxon>
        <taxon>Bacilli</taxon>
        <taxon>Bacillales</taxon>
        <taxon>Abyssicoccaceae</taxon>
    </lineage>
</organism>
<sequence>MPFIDTGKLFTLFGVDIHIGVNIFAILMLAVAVLTLFGTINAIREKNIIAIIFAGLSTLCFGFFALATIFTYGYPLLQQ</sequence>
<dbReference type="Proteomes" id="UP000277108">
    <property type="component" value="Unassembled WGS sequence"/>
</dbReference>
<accession>A0A3N5BNF5</accession>
<gene>
    <name evidence="1" type="ORF">EDD62_0737</name>
</gene>
<reference evidence="1 2" key="1">
    <citation type="submission" date="2018-11" db="EMBL/GenBank/DDBJ databases">
        <title>Genomic Encyclopedia of Type Strains, Phase IV (KMG-IV): sequencing the most valuable type-strain genomes for metagenomic binning, comparative biology and taxonomic classification.</title>
        <authorList>
            <person name="Goeker M."/>
        </authorList>
    </citation>
    <scope>NUCLEOTIDE SEQUENCE [LARGE SCALE GENOMIC DNA]</scope>
    <source>
        <strain evidence="1 2">DSM 29158</strain>
    </source>
</reference>
<dbReference type="Pfam" id="PF10958">
    <property type="entry name" value="DUF2759"/>
    <property type="match status" value="1"/>
</dbReference>
<proteinExistence type="predicted"/>
<dbReference type="InterPro" id="IPR024490">
    <property type="entry name" value="DUF2759"/>
</dbReference>
<dbReference type="AlphaFoldDB" id="A0A1Q1G160"/>
<keyword evidence="2" id="KW-1185">Reference proteome</keyword>
<dbReference type="OrthoDB" id="2403413at2"/>
<accession>A0A1Q1G160</accession>